<dbReference type="SUPFAM" id="SSF53850">
    <property type="entry name" value="Periplasmic binding protein-like II"/>
    <property type="match status" value="1"/>
</dbReference>
<dbReference type="Pfam" id="PF00496">
    <property type="entry name" value="SBP_bac_5"/>
    <property type="match status" value="1"/>
</dbReference>
<evidence type="ECO:0000259" key="3">
    <source>
        <dbReference type="Pfam" id="PF00496"/>
    </source>
</evidence>
<reference evidence="5" key="1">
    <citation type="journal article" date="2019" name="Int. J. Syst. Evol. Microbiol.">
        <title>The Global Catalogue of Microorganisms (GCM) 10K type strain sequencing project: providing services to taxonomists for standard genome sequencing and annotation.</title>
        <authorList>
            <consortium name="The Broad Institute Genomics Platform"/>
            <consortium name="The Broad Institute Genome Sequencing Center for Infectious Disease"/>
            <person name="Wu L."/>
            <person name="Ma J."/>
        </authorList>
    </citation>
    <scope>NUCLEOTIDE SEQUENCE [LARGE SCALE GENOMIC DNA]</scope>
    <source>
        <strain evidence="5">CCUG 49571</strain>
    </source>
</reference>
<dbReference type="Proteomes" id="UP001596028">
    <property type="component" value="Unassembled WGS sequence"/>
</dbReference>
<proteinExistence type="predicted"/>
<evidence type="ECO:0000256" key="2">
    <source>
        <dbReference type="SAM" id="SignalP"/>
    </source>
</evidence>
<dbReference type="RefSeq" id="WP_378092004.1">
    <property type="nucleotide sequence ID" value="NZ_JBHSEP010000001.1"/>
</dbReference>
<keyword evidence="2" id="KW-0732">Signal</keyword>
<evidence type="ECO:0000256" key="1">
    <source>
        <dbReference type="SAM" id="MobiDB-lite"/>
    </source>
</evidence>
<feature type="domain" description="Solute-binding protein family 5" evidence="3">
    <location>
        <begin position="98"/>
        <end position="451"/>
    </location>
</feature>
<feature type="chain" id="PRO_5046320728" evidence="2">
    <location>
        <begin position="21"/>
        <end position="535"/>
    </location>
</feature>
<dbReference type="Gene3D" id="3.10.105.10">
    <property type="entry name" value="Dipeptide-binding Protein, Domain 3"/>
    <property type="match status" value="1"/>
</dbReference>
<dbReference type="EMBL" id="JBHSEP010000001">
    <property type="protein sequence ID" value="MFC4597169.1"/>
    <property type="molecule type" value="Genomic_DNA"/>
</dbReference>
<gene>
    <name evidence="4" type="ORF">ACFO3S_02860</name>
</gene>
<feature type="signal peptide" evidence="2">
    <location>
        <begin position="1"/>
        <end position="20"/>
    </location>
</feature>
<dbReference type="InterPro" id="IPR030678">
    <property type="entry name" value="Peptide/Ni-bd"/>
</dbReference>
<comment type="caution">
    <text evidence="4">The sequence shown here is derived from an EMBL/GenBank/DDBJ whole genome shotgun (WGS) entry which is preliminary data.</text>
</comment>
<protein>
    <submittedName>
        <fullName evidence="4">ABC transporter substrate-binding protein</fullName>
    </submittedName>
</protein>
<dbReference type="InterPro" id="IPR039424">
    <property type="entry name" value="SBP_5"/>
</dbReference>
<keyword evidence="5" id="KW-1185">Reference proteome</keyword>
<feature type="region of interest" description="Disordered" evidence="1">
    <location>
        <begin position="24"/>
        <end position="56"/>
    </location>
</feature>
<dbReference type="PIRSF" id="PIRSF002741">
    <property type="entry name" value="MppA"/>
    <property type="match status" value="1"/>
</dbReference>
<dbReference type="InterPro" id="IPR000914">
    <property type="entry name" value="SBP_5_dom"/>
</dbReference>
<feature type="compositionally biased region" description="Polar residues" evidence="1">
    <location>
        <begin position="24"/>
        <end position="54"/>
    </location>
</feature>
<sequence length="535" mass="59044">MRKPLFFLLLIVMITLSACSETNRNASPVSETGQASPAGQTDPQTASPEGSASQQERELIVAGQEIAATLDPVQPLTSSYLRNIGAAEALFKVDAGGKVVPELADSAAETDSRTWEIRLKPGIRFWSGKSVDADAVIASLERSRTEDLQAQPFLKELSFAKTDDLTIQVRTEREHLPVPLNLSYYQTIIHNSEAKHDSVATMDLTGMYRVVDFTPKQRMTLERHEDYWGAKPQIERVVYEEIADEQTRVLSALSGRSHIVLNVSPTSLPQFKDGSEAEVSAEPAANTQAVYLNLRLPQLQDARVRQALSWALNREELVLLAAEGQSFPVATWLSSNPAYAEARGAVYDKHDPERAAQLLDEAGWKLGSDGIRYKDGEPLTLRLMTWGGDKALGEALQNQWTLAGIKAEVQHGDYSLIETARESGDWDASIEAWSTFGEEYAVLAGQYSPQGSANYGGYDDEETNALLAELSEASDEETRRRLALQINERVAWQAPIVSLFPRPQISAVSKRLQGFVPHFRQFENVVNADLTLAAK</sequence>
<dbReference type="Gene3D" id="3.40.190.10">
    <property type="entry name" value="Periplasmic binding protein-like II"/>
    <property type="match status" value="1"/>
</dbReference>
<accession>A0ABV9F7L5</accession>
<dbReference type="PROSITE" id="PS51257">
    <property type="entry name" value="PROKAR_LIPOPROTEIN"/>
    <property type="match status" value="1"/>
</dbReference>
<name>A0ABV9F7L5_9BACL</name>
<organism evidence="4 5">
    <name type="scientific">Cohnella hongkongensis</name>
    <dbReference type="NCBI Taxonomy" id="178337"/>
    <lineage>
        <taxon>Bacteria</taxon>
        <taxon>Bacillati</taxon>
        <taxon>Bacillota</taxon>
        <taxon>Bacilli</taxon>
        <taxon>Bacillales</taxon>
        <taxon>Paenibacillaceae</taxon>
        <taxon>Cohnella</taxon>
    </lineage>
</organism>
<dbReference type="PANTHER" id="PTHR30290:SF81">
    <property type="entry name" value="OLIGOPEPTIDE-BINDING PROTEIN OPPA"/>
    <property type="match status" value="1"/>
</dbReference>
<dbReference type="PANTHER" id="PTHR30290">
    <property type="entry name" value="PERIPLASMIC BINDING COMPONENT OF ABC TRANSPORTER"/>
    <property type="match status" value="1"/>
</dbReference>
<evidence type="ECO:0000313" key="5">
    <source>
        <dbReference type="Proteomes" id="UP001596028"/>
    </source>
</evidence>
<evidence type="ECO:0000313" key="4">
    <source>
        <dbReference type="EMBL" id="MFC4597169.1"/>
    </source>
</evidence>